<gene>
    <name evidence="1" type="ORF">AOL_s00081g63</name>
</gene>
<protein>
    <submittedName>
        <fullName evidence="1">Uncharacterized protein</fullName>
    </submittedName>
</protein>
<sequence>MYEIADFWGVVIAPLSPLSNRAEPKWTKLECASLARSMPLQNTAENTQTITPPDYHYTGLPGTLAKTLPFPFPRFADSAAGHAGFTGPFYYIQPQFIDISVGINMPNLARFIILHDPACLGIVESNNLGLDNLSVYAYPGTPNHTASRKLFIVVGSIFEDRSRRQGFGPQHQRYPNMGTYYPTRQFYCSTLLPVLETN</sequence>
<dbReference type="EMBL" id="ADOT01000143">
    <property type="protein sequence ID" value="EGX48200.1"/>
    <property type="molecule type" value="Genomic_DNA"/>
</dbReference>
<evidence type="ECO:0000313" key="1">
    <source>
        <dbReference type="EMBL" id="EGX48200.1"/>
    </source>
</evidence>
<evidence type="ECO:0000313" key="2">
    <source>
        <dbReference type="Proteomes" id="UP000008784"/>
    </source>
</evidence>
<dbReference type="RefSeq" id="XP_011123184.1">
    <property type="nucleotide sequence ID" value="XM_011124882.1"/>
</dbReference>
<keyword evidence="2" id="KW-1185">Reference proteome</keyword>
<accession>G1XFC2</accession>
<dbReference type="GeneID" id="22894429"/>
<comment type="caution">
    <text evidence="1">The sequence shown here is derived from an EMBL/GenBank/DDBJ whole genome shotgun (WGS) entry which is preliminary data.</text>
</comment>
<organism evidence="1 2">
    <name type="scientific">Arthrobotrys oligospora (strain ATCC 24927 / CBS 115.81 / DSM 1491)</name>
    <name type="common">Nematode-trapping fungus</name>
    <name type="synonym">Didymozoophaga oligospora</name>
    <dbReference type="NCBI Taxonomy" id="756982"/>
    <lineage>
        <taxon>Eukaryota</taxon>
        <taxon>Fungi</taxon>
        <taxon>Dikarya</taxon>
        <taxon>Ascomycota</taxon>
        <taxon>Pezizomycotina</taxon>
        <taxon>Orbiliomycetes</taxon>
        <taxon>Orbiliales</taxon>
        <taxon>Orbiliaceae</taxon>
        <taxon>Orbilia</taxon>
        <taxon>Orbilia oligospora</taxon>
    </lineage>
</organism>
<dbReference type="HOGENOM" id="CLU_1377799_0_0_1"/>
<dbReference type="Proteomes" id="UP000008784">
    <property type="component" value="Unassembled WGS sequence"/>
</dbReference>
<dbReference type="InParanoid" id="G1XFC2"/>
<dbReference type="AlphaFoldDB" id="G1XFC2"/>
<proteinExistence type="predicted"/>
<name>G1XFC2_ARTOA</name>
<reference evidence="1 2" key="1">
    <citation type="journal article" date="2011" name="PLoS Pathog.">
        <title>Genomic and proteomic analyses of the fungus Arthrobotrys oligospora provide insights into nematode-trap formation.</title>
        <authorList>
            <person name="Yang J."/>
            <person name="Wang L."/>
            <person name="Ji X."/>
            <person name="Feng Y."/>
            <person name="Li X."/>
            <person name="Zou C."/>
            <person name="Xu J."/>
            <person name="Ren Y."/>
            <person name="Mi Q."/>
            <person name="Wu J."/>
            <person name="Liu S."/>
            <person name="Liu Y."/>
            <person name="Huang X."/>
            <person name="Wang H."/>
            <person name="Niu X."/>
            <person name="Li J."/>
            <person name="Liang L."/>
            <person name="Luo Y."/>
            <person name="Ji K."/>
            <person name="Zhou W."/>
            <person name="Yu Z."/>
            <person name="Li G."/>
            <person name="Liu Y."/>
            <person name="Li L."/>
            <person name="Qiao M."/>
            <person name="Feng L."/>
            <person name="Zhang K.-Q."/>
        </authorList>
    </citation>
    <scope>NUCLEOTIDE SEQUENCE [LARGE SCALE GENOMIC DNA]</scope>
    <source>
        <strain evidence="2">ATCC 24927 / CBS 115.81 / DSM 1491</strain>
    </source>
</reference>